<comment type="similarity">
    <text evidence="2">Belongs to the CRISP family.</text>
</comment>
<dbReference type="InterPro" id="IPR035940">
    <property type="entry name" value="CAP_sf"/>
</dbReference>
<dbReference type="InterPro" id="IPR001283">
    <property type="entry name" value="CRISP-related"/>
</dbReference>
<dbReference type="Pfam" id="PF00188">
    <property type="entry name" value="CAP"/>
    <property type="match status" value="1"/>
</dbReference>
<dbReference type="InterPro" id="IPR034763">
    <property type="entry name" value="P14a_insect"/>
</dbReference>
<evidence type="ECO:0000313" key="7">
    <source>
        <dbReference type="EMBL" id="KAI8040702.1"/>
    </source>
</evidence>
<comment type="subcellular location">
    <subcellularLocation>
        <location evidence="1">Secreted</location>
    </subcellularLocation>
</comment>
<sequence length="289" mass="32659">MKMSLVLLSLIPRLLGVTSQLSVKLEDVITTTARTTAATTTTKTMMRTAPKLSPYCQPKLCPKGQTHVACESYYKSLYRSCAAKETVLVNMTTHAETILKQHNERRYLLASGKDSSLPRAARMVAMQWDEDLAAVAGFNARMCQPKHDDCRNTVKFPRSGQNIIVFNMTRRVDKELMEKLYPKLLSIAVKTWWTESQKMSAGNMELYPCDEKKQEAYRHFAVMAIEGNSHVGCAGLRYVLGNLTQFKLTCNYARAPVCGQPIYRFQHVGCQTGRNKKHSSLCSPMELFR</sequence>
<keyword evidence="8" id="KW-1185">Reference proteome</keyword>
<dbReference type="SUPFAM" id="SSF55797">
    <property type="entry name" value="PR-1-like"/>
    <property type="match status" value="1"/>
</dbReference>
<feature type="chain" id="PRO_5040180239" description="SCP domain-containing protein" evidence="5">
    <location>
        <begin position="17"/>
        <end position="289"/>
    </location>
</feature>
<dbReference type="InterPro" id="IPR014044">
    <property type="entry name" value="CAP_dom"/>
</dbReference>
<reference evidence="7" key="1">
    <citation type="journal article" date="2023" name="Genome Biol. Evol.">
        <title>Long-read-based Genome Assembly of Drosophila gunungcola Reveals Fewer Chemosensory Genes in Flower-breeding Species.</title>
        <authorList>
            <person name="Negi A."/>
            <person name="Liao B.Y."/>
            <person name="Yeh S.D."/>
        </authorList>
    </citation>
    <scope>NUCLEOTIDE SEQUENCE</scope>
    <source>
        <strain evidence="7">Sukarami</strain>
    </source>
</reference>
<proteinExistence type="inferred from homology"/>
<protein>
    <recommendedName>
        <fullName evidence="6">SCP domain-containing protein</fullName>
    </recommendedName>
</protein>
<dbReference type="GO" id="GO:0005576">
    <property type="term" value="C:extracellular region"/>
    <property type="evidence" value="ECO:0007669"/>
    <property type="project" value="UniProtKB-SubCell"/>
</dbReference>
<feature type="domain" description="SCP" evidence="6">
    <location>
        <begin position="93"/>
        <end position="259"/>
    </location>
</feature>
<dbReference type="SMART" id="SM00198">
    <property type="entry name" value="SCP"/>
    <property type="match status" value="1"/>
</dbReference>
<dbReference type="Gene3D" id="3.40.33.10">
    <property type="entry name" value="CAP"/>
    <property type="match status" value="1"/>
</dbReference>
<dbReference type="PANTHER" id="PTHR10334">
    <property type="entry name" value="CYSTEINE-RICH SECRETORY PROTEIN-RELATED"/>
    <property type="match status" value="1"/>
</dbReference>
<keyword evidence="4 5" id="KW-0732">Signal</keyword>
<dbReference type="Proteomes" id="UP001059596">
    <property type="component" value="Unassembled WGS sequence"/>
</dbReference>
<evidence type="ECO:0000256" key="1">
    <source>
        <dbReference type="ARBA" id="ARBA00004613"/>
    </source>
</evidence>
<accession>A0A9Q0BQB9</accession>
<evidence type="ECO:0000313" key="8">
    <source>
        <dbReference type="Proteomes" id="UP001059596"/>
    </source>
</evidence>
<evidence type="ECO:0000256" key="2">
    <source>
        <dbReference type="ARBA" id="ARBA00009923"/>
    </source>
</evidence>
<gene>
    <name evidence="7" type="ORF">M5D96_006645</name>
</gene>
<dbReference type="EMBL" id="JAMKOV010000004">
    <property type="protein sequence ID" value="KAI8040702.1"/>
    <property type="molecule type" value="Genomic_DNA"/>
</dbReference>
<comment type="caution">
    <text evidence="7">The sequence shown here is derived from an EMBL/GenBank/DDBJ whole genome shotgun (WGS) entry which is preliminary data.</text>
</comment>
<evidence type="ECO:0000259" key="6">
    <source>
        <dbReference type="SMART" id="SM00198"/>
    </source>
</evidence>
<organism evidence="7 8">
    <name type="scientific">Drosophila gunungcola</name>
    <name type="common">fruit fly</name>
    <dbReference type="NCBI Taxonomy" id="103775"/>
    <lineage>
        <taxon>Eukaryota</taxon>
        <taxon>Metazoa</taxon>
        <taxon>Ecdysozoa</taxon>
        <taxon>Arthropoda</taxon>
        <taxon>Hexapoda</taxon>
        <taxon>Insecta</taxon>
        <taxon>Pterygota</taxon>
        <taxon>Neoptera</taxon>
        <taxon>Endopterygota</taxon>
        <taxon>Diptera</taxon>
        <taxon>Brachycera</taxon>
        <taxon>Muscomorpha</taxon>
        <taxon>Ephydroidea</taxon>
        <taxon>Drosophilidae</taxon>
        <taxon>Drosophila</taxon>
        <taxon>Sophophora</taxon>
    </lineage>
</organism>
<evidence type="ECO:0000256" key="3">
    <source>
        <dbReference type="ARBA" id="ARBA00022525"/>
    </source>
</evidence>
<dbReference type="AlphaFoldDB" id="A0A9Q0BQB9"/>
<dbReference type="PIRSF" id="PIRSF038921">
    <property type="entry name" value="P14a"/>
    <property type="match status" value="1"/>
</dbReference>
<feature type="signal peptide" evidence="5">
    <location>
        <begin position="1"/>
        <end position="16"/>
    </location>
</feature>
<dbReference type="OrthoDB" id="414826at2759"/>
<evidence type="ECO:0000256" key="5">
    <source>
        <dbReference type="SAM" id="SignalP"/>
    </source>
</evidence>
<dbReference type="CDD" id="cd05380">
    <property type="entry name" value="CAP_euk"/>
    <property type="match status" value="1"/>
</dbReference>
<evidence type="ECO:0000256" key="4">
    <source>
        <dbReference type="ARBA" id="ARBA00022729"/>
    </source>
</evidence>
<name>A0A9Q0BQB9_9MUSC</name>
<keyword evidence="3" id="KW-0964">Secreted</keyword>